<evidence type="ECO:0000313" key="2">
    <source>
        <dbReference type="RefSeq" id="XP_016722642.1"/>
    </source>
</evidence>
<dbReference type="Proteomes" id="UP000818029">
    <property type="component" value="Chromosome A01"/>
</dbReference>
<dbReference type="KEGG" id="ghi:107934672"/>
<dbReference type="OrthoDB" id="1881450at2759"/>
<evidence type="ECO:0000313" key="1">
    <source>
        <dbReference type="Proteomes" id="UP000818029"/>
    </source>
</evidence>
<reference evidence="2" key="2">
    <citation type="submission" date="2025-08" db="UniProtKB">
        <authorList>
            <consortium name="RefSeq"/>
        </authorList>
    </citation>
    <scope>IDENTIFICATION</scope>
</reference>
<protein>
    <recommendedName>
        <fullName evidence="3">Reverse transcriptase</fullName>
    </recommendedName>
</protein>
<proteinExistence type="predicted"/>
<dbReference type="STRING" id="3635.A0A1U8M746"/>
<dbReference type="GeneID" id="107934672"/>
<dbReference type="SUPFAM" id="SSF56219">
    <property type="entry name" value="DNase I-like"/>
    <property type="match status" value="1"/>
</dbReference>
<evidence type="ECO:0008006" key="3">
    <source>
        <dbReference type="Google" id="ProtNLM"/>
    </source>
</evidence>
<dbReference type="AlphaFoldDB" id="A0A1U8M746"/>
<dbReference type="PaxDb" id="3635-A0A1U8M746"/>
<sequence>MRKKLLMKLEDWRGSRGRKSRESIGPEADMSETKLEVIIKDDVRKLWGDDNCEFRFVAAVGRSGGLLRMWDKNEFILFKDWSDDRVIAIEVYLMGVIMELRNQFASPWIVGGDFNVKFTWYGQDNKKNKLDRFLLEDFWLIKIKDLQQLGLKRSVSDHIPILLADAEFDWDPRPFKFINGWLKKKGCTDLIEKEWINMKCLDGQIARKLRKLKGVLRKWNGNNCNMLEDNIVEHEERIKELDVISEQRRLSEGEMEELTRLNSDVWNALKFKELLWRQKSRMMWFKEGDANTKFFHRAVKIKAKRRTIYRMKIGNAWCNNP</sequence>
<dbReference type="PANTHER" id="PTHR33710:SF64">
    <property type="entry name" value="ENDONUCLEASE_EXONUCLEASE_PHOSPHATASE DOMAIN-CONTAINING PROTEIN"/>
    <property type="match status" value="1"/>
</dbReference>
<dbReference type="RefSeq" id="XP_016722642.1">
    <property type="nucleotide sequence ID" value="XM_016867153.1"/>
</dbReference>
<reference evidence="1" key="1">
    <citation type="journal article" date="2020" name="Nat. Genet.">
        <title>Genomic diversifications of five Gossypium allopolyploid species and their impact on cotton improvement.</title>
        <authorList>
            <person name="Chen Z.J."/>
            <person name="Sreedasyam A."/>
            <person name="Ando A."/>
            <person name="Song Q."/>
            <person name="De Santiago L.M."/>
            <person name="Hulse-Kemp A.M."/>
            <person name="Ding M."/>
            <person name="Ye W."/>
            <person name="Kirkbride R.C."/>
            <person name="Jenkins J."/>
            <person name="Plott C."/>
            <person name="Lovell J."/>
            <person name="Lin Y.M."/>
            <person name="Vaughn R."/>
            <person name="Liu B."/>
            <person name="Simpson S."/>
            <person name="Scheffler B.E."/>
            <person name="Wen L."/>
            <person name="Saski C.A."/>
            <person name="Grover C.E."/>
            <person name="Hu G."/>
            <person name="Conover J.L."/>
            <person name="Carlson J.W."/>
            <person name="Shu S."/>
            <person name="Boston L.B."/>
            <person name="Williams M."/>
            <person name="Peterson D.G."/>
            <person name="McGee K."/>
            <person name="Jones D.C."/>
            <person name="Wendel J.F."/>
            <person name="Stelly D.M."/>
            <person name="Grimwood J."/>
            <person name="Schmutz J."/>
        </authorList>
    </citation>
    <scope>NUCLEOTIDE SEQUENCE [LARGE SCALE GENOMIC DNA]</scope>
    <source>
        <strain evidence="1">cv. TM-1</strain>
    </source>
</reference>
<name>A0A1U8M746_GOSHI</name>
<organism evidence="1 2">
    <name type="scientific">Gossypium hirsutum</name>
    <name type="common">Upland cotton</name>
    <name type="synonym">Gossypium mexicanum</name>
    <dbReference type="NCBI Taxonomy" id="3635"/>
    <lineage>
        <taxon>Eukaryota</taxon>
        <taxon>Viridiplantae</taxon>
        <taxon>Streptophyta</taxon>
        <taxon>Embryophyta</taxon>
        <taxon>Tracheophyta</taxon>
        <taxon>Spermatophyta</taxon>
        <taxon>Magnoliopsida</taxon>
        <taxon>eudicotyledons</taxon>
        <taxon>Gunneridae</taxon>
        <taxon>Pentapetalae</taxon>
        <taxon>rosids</taxon>
        <taxon>malvids</taxon>
        <taxon>Malvales</taxon>
        <taxon>Malvaceae</taxon>
        <taxon>Malvoideae</taxon>
        <taxon>Gossypium</taxon>
    </lineage>
</organism>
<dbReference type="InterPro" id="IPR036691">
    <property type="entry name" value="Endo/exonu/phosph_ase_sf"/>
</dbReference>
<keyword evidence="1" id="KW-1185">Reference proteome</keyword>
<dbReference type="Gene3D" id="3.60.10.10">
    <property type="entry name" value="Endonuclease/exonuclease/phosphatase"/>
    <property type="match status" value="1"/>
</dbReference>
<gene>
    <name evidence="2" type="primary">LOC107934672</name>
</gene>
<dbReference type="PANTHER" id="PTHR33710">
    <property type="entry name" value="BNAC02G09200D PROTEIN"/>
    <property type="match status" value="1"/>
</dbReference>
<accession>A0A1U8M746</accession>